<comment type="caution">
    <text evidence="1">The sequence shown here is derived from an EMBL/GenBank/DDBJ whole genome shotgun (WGS) entry which is preliminary data.</text>
</comment>
<dbReference type="SUPFAM" id="SSF63829">
    <property type="entry name" value="Calcium-dependent phosphotriesterase"/>
    <property type="match status" value="1"/>
</dbReference>
<dbReference type="Proteomes" id="UP001630127">
    <property type="component" value="Unassembled WGS sequence"/>
</dbReference>
<evidence type="ECO:0000313" key="2">
    <source>
        <dbReference type="Proteomes" id="UP001630127"/>
    </source>
</evidence>
<dbReference type="EMBL" id="JBJUIK010000010">
    <property type="protein sequence ID" value="KAL3516945.1"/>
    <property type="molecule type" value="Genomic_DNA"/>
</dbReference>
<dbReference type="InterPro" id="IPR011042">
    <property type="entry name" value="6-blade_b-propeller_TolB-like"/>
</dbReference>
<evidence type="ECO:0000313" key="1">
    <source>
        <dbReference type="EMBL" id="KAL3516945.1"/>
    </source>
</evidence>
<accession>A0ABD2ZF94</accession>
<keyword evidence="2" id="KW-1185">Reference proteome</keyword>
<dbReference type="PANTHER" id="PTHR10426">
    <property type="entry name" value="STRICTOSIDINE SYNTHASE-RELATED"/>
    <property type="match status" value="1"/>
</dbReference>
<protein>
    <submittedName>
        <fullName evidence="1">Uncharacterized protein</fullName>
    </submittedName>
</protein>
<dbReference type="Gene3D" id="2.40.50.140">
    <property type="entry name" value="Nucleic acid-binding proteins"/>
    <property type="match status" value="1"/>
</dbReference>
<name>A0ABD2ZF94_9GENT</name>
<reference evidence="1 2" key="1">
    <citation type="submission" date="2024-11" db="EMBL/GenBank/DDBJ databases">
        <title>A near-complete genome assembly of Cinchona calisaya.</title>
        <authorList>
            <person name="Lian D.C."/>
            <person name="Zhao X.W."/>
            <person name="Wei L."/>
        </authorList>
    </citation>
    <scope>NUCLEOTIDE SEQUENCE [LARGE SCALE GENOMIC DNA]</scope>
    <source>
        <tissue evidence="1">Nenye</tissue>
    </source>
</reference>
<organism evidence="1 2">
    <name type="scientific">Cinchona calisaya</name>
    <dbReference type="NCBI Taxonomy" id="153742"/>
    <lineage>
        <taxon>Eukaryota</taxon>
        <taxon>Viridiplantae</taxon>
        <taxon>Streptophyta</taxon>
        <taxon>Embryophyta</taxon>
        <taxon>Tracheophyta</taxon>
        <taxon>Spermatophyta</taxon>
        <taxon>Magnoliopsida</taxon>
        <taxon>eudicotyledons</taxon>
        <taxon>Gunneridae</taxon>
        <taxon>Pentapetalae</taxon>
        <taxon>asterids</taxon>
        <taxon>lamiids</taxon>
        <taxon>Gentianales</taxon>
        <taxon>Rubiaceae</taxon>
        <taxon>Cinchonoideae</taxon>
        <taxon>Cinchoneae</taxon>
        <taxon>Cinchona</taxon>
    </lineage>
</organism>
<gene>
    <name evidence="1" type="ORF">ACH5RR_023847</name>
</gene>
<dbReference type="InterPro" id="IPR012340">
    <property type="entry name" value="NA-bd_OB-fold"/>
</dbReference>
<dbReference type="Gene3D" id="2.120.10.30">
    <property type="entry name" value="TolB, C-terminal domain"/>
    <property type="match status" value="1"/>
</dbReference>
<dbReference type="AlphaFoldDB" id="A0ABD2ZF94"/>
<sequence length="320" mass="35987">MQATPSSKSKTTYQKFVFADSKGSKVQAIIFNQAISIMSHKLQVYKTYKISNAEFRSNGIEKQWVISTETVLEEVTEEQNKMLTAEFNYTEFRDFAQYVDSKNHTVDVLGVVIDALSVFPVKKEDSTSYVQKFVLINEEFDIDLTNKSGTITASVFADLGETLLGFSTLEAMKSSVQNKELPLEKIHEDLKSKIFIVQTFELGVAVPTENLSTPIQTAVLKFSLEPSQVGKFDVFANLPGSPDNIKRNYRGEFWVAVNSHDWDNRYELLVKLSQNGNILKTLKAGDGETWRYSVDVAEKNGSLWIGSVVESPVVKLEFSN</sequence>
<dbReference type="PANTHER" id="PTHR10426:SF79">
    <property type="entry name" value="PROTEIN STRICTOSIDINE SYNTHASE-LIKE 2"/>
    <property type="match status" value="1"/>
</dbReference>
<proteinExistence type="predicted"/>